<dbReference type="EMBL" id="JAUJYO010000016">
    <property type="protein sequence ID" value="KAK1294338.1"/>
    <property type="molecule type" value="Genomic_DNA"/>
</dbReference>
<reference evidence="1" key="2">
    <citation type="submission" date="2023-06" db="EMBL/GenBank/DDBJ databases">
        <authorList>
            <person name="Ma L."/>
            <person name="Liu K.-W."/>
            <person name="Li Z."/>
            <person name="Hsiao Y.-Y."/>
            <person name="Qi Y."/>
            <person name="Fu T."/>
            <person name="Tang G."/>
            <person name="Zhang D."/>
            <person name="Sun W.-H."/>
            <person name="Liu D.-K."/>
            <person name="Li Y."/>
            <person name="Chen G.-Z."/>
            <person name="Liu X.-D."/>
            <person name="Liao X.-Y."/>
            <person name="Jiang Y.-T."/>
            <person name="Yu X."/>
            <person name="Hao Y."/>
            <person name="Huang J."/>
            <person name="Zhao X.-W."/>
            <person name="Ke S."/>
            <person name="Chen Y.-Y."/>
            <person name="Wu W.-L."/>
            <person name="Hsu J.-L."/>
            <person name="Lin Y.-F."/>
            <person name="Huang M.-D."/>
            <person name="Li C.-Y."/>
            <person name="Huang L."/>
            <person name="Wang Z.-W."/>
            <person name="Zhao X."/>
            <person name="Zhong W.-Y."/>
            <person name="Peng D.-H."/>
            <person name="Ahmad S."/>
            <person name="Lan S."/>
            <person name="Zhang J.-S."/>
            <person name="Tsai W.-C."/>
            <person name="Van De Peer Y."/>
            <person name="Liu Z.-J."/>
        </authorList>
    </citation>
    <scope>NUCLEOTIDE SEQUENCE</scope>
    <source>
        <strain evidence="1">CP</strain>
        <tissue evidence="1">Leaves</tissue>
    </source>
</reference>
<comment type="caution">
    <text evidence="1">The sequence shown here is derived from an EMBL/GenBank/DDBJ whole genome shotgun (WGS) entry which is preliminary data.</text>
</comment>
<reference evidence="1" key="1">
    <citation type="journal article" date="2023" name="Nat. Commun.">
        <title>Diploid and tetraploid genomes of Acorus and the evolution of monocots.</title>
        <authorList>
            <person name="Ma L."/>
            <person name="Liu K.W."/>
            <person name="Li Z."/>
            <person name="Hsiao Y.Y."/>
            <person name="Qi Y."/>
            <person name="Fu T."/>
            <person name="Tang G.D."/>
            <person name="Zhang D."/>
            <person name="Sun W.H."/>
            <person name="Liu D.K."/>
            <person name="Li Y."/>
            <person name="Chen G.Z."/>
            <person name="Liu X.D."/>
            <person name="Liao X.Y."/>
            <person name="Jiang Y.T."/>
            <person name="Yu X."/>
            <person name="Hao Y."/>
            <person name="Huang J."/>
            <person name="Zhao X.W."/>
            <person name="Ke S."/>
            <person name="Chen Y.Y."/>
            <person name="Wu W.L."/>
            <person name="Hsu J.L."/>
            <person name="Lin Y.F."/>
            <person name="Huang M.D."/>
            <person name="Li C.Y."/>
            <person name="Huang L."/>
            <person name="Wang Z.W."/>
            <person name="Zhao X."/>
            <person name="Zhong W.Y."/>
            <person name="Peng D.H."/>
            <person name="Ahmad S."/>
            <person name="Lan S."/>
            <person name="Zhang J.S."/>
            <person name="Tsai W.C."/>
            <person name="Van de Peer Y."/>
            <person name="Liu Z.J."/>
        </authorList>
    </citation>
    <scope>NUCLEOTIDE SEQUENCE</scope>
    <source>
        <strain evidence="1">CP</strain>
    </source>
</reference>
<organism evidence="1 2">
    <name type="scientific">Acorus calamus</name>
    <name type="common">Sweet flag</name>
    <dbReference type="NCBI Taxonomy" id="4465"/>
    <lineage>
        <taxon>Eukaryota</taxon>
        <taxon>Viridiplantae</taxon>
        <taxon>Streptophyta</taxon>
        <taxon>Embryophyta</taxon>
        <taxon>Tracheophyta</taxon>
        <taxon>Spermatophyta</taxon>
        <taxon>Magnoliopsida</taxon>
        <taxon>Liliopsida</taxon>
        <taxon>Acoraceae</taxon>
        <taxon>Acorus</taxon>
    </lineage>
</organism>
<gene>
    <name evidence="1" type="ORF">QJS10_CPA16g00222</name>
</gene>
<evidence type="ECO:0000313" key="1">
    <source>
        <dbReference type="EMBL" id="KAK1294338.1"/>
    </source>
</evidence>
<evidence type="ECO:0000313" key="2">
    <source>
        <dbReference type="Proteomes" id="UP001180020"/>
    </source>
</evidence>
<proteinExistence type="predicted"/>
<protein>
    <submittedName>
        <fullName evidence="1">Uncharacterized protein</fullName>
    </submittedName>
</protein>
<accession>A0AAV9D2K0</accession>
<sequence>MIINIHPSILHFRPIRPARELTRFTIQLRGGPTVGPTTTRTIHPLPLLDVPLANPNPRITQSLPFEAPRAGSLALVLIPASVIASPLQGFPIGVPIPVFLPITDIQTSHRHHIKQKTKRKT</sequence>
<dbReference type="AlphaFoldDB" id="A0AAV9D2K0"/>
<dbReference type="Proteomes" id="UP001180020">
    <property type="component" value="Unassembled WGS sequence"/>
</dbReference>
<keyword evidence="2" id="KW-1185">Reference proteome</keyword>
<name>A0AAV9D2K0_ACOCL</name>